<accession>I0FF74</accession>
<evidence type="ECO:0000313" key="2">
    <source>
        <dbReference type="EMBL" id="AFI32130.1"/>
    </source>
</evidence>
<gene>
    <name evidence="2" type="ordered locus">Q7M_1374</name>
</gene>
<dbReference type="AlphaFoldDB" id="I0FF74"/>
<reference evidence="3" key="2">
    <citation type="submission" date="2012-03" db="EMBL/GenBank/DDBJ databases">
        <title>Complete genome sequence of Borrelia crocidurae.</title>
        <authorList>
            <person name="Elbir H."/>
            <person name="Gimenez G."/>
            <person name="Robert C."/>
            <person name="Raoult D."/>
            <person name="Drancourt M."/>
        </authorList>
    </citation>
    <scope>NUCLEOTIDE SEQUENCE [LARGE SCALE GENOMIC DNA]</scope>
    <source>
        <strain evidence="3">Achema</strain>
        <plasmid evidence="3">unnamed28</plasmid>
    </source>
</reference>
<keyword evidence="2" id="KW-0614">Plasmid</keyword>
<sequence>MKIEGIEGEIKGKRGIESVRDKESEKNERDSDDGDGM</sequence>
<name>I0FF74_BORCA</name>
<dbReference type="Proteomes" id="UP000005212">
    <property type="component" value="Plasmid unnamed28"/>
</dbReference>
<reference evidence="2 3" key="1">
    <citation type="journal article" date="2012" name="J. Bacteriol.">
        <title>Complete Genome Sequence of Borrelia crocidurae.</title>
        <authorList>
            <person name="Elbir H."/>
            <person name="Gimenez G."/>
            <person name="Robert C."/>
            <person name="Bergstrom S."/>
            <person name="Cutler S."/>
            <person name="Raoult D."/>
            <person name="Drancourt M."/>
        </authorList>
    </citation>
    <scope>NUCLEOTIDE SEQUENCE [LARGE SCALE GENOMIC DNA]</scope>
    <source>
        <strain evidence="2 3">Achema</strain>
        <plasmid evidence="3">unnamed28</plasmid>
    </source>
</reference>
<feature type="region of interest" description="Disordered" evidence="1">
    <location>
        <begin position="1"/>
        <end position="37"/>
    </location>
</feature>
<protein>
    <submittedName>
        <fullName evidence="2">Uncharacterized protein</fullName>
    </submittedName>
</protein>
<proteinExistence type="predicted"/>
<evidence type="ECO:0000313" key="3">
    <source>
        <dbReference type="Proteomes" id="UP000005212"/>
    </source>
</evidence>
<dbReference type="EMBL" id="CP003454">
    <property type="protein sequence ID" value="AFI32130.1"/>
    <property type="molecule type" value="Genomic_DNA"/>
</dbReference>
<evidence type="ECO:0000256" key="1">
    <source>
        <dbReference type="SAM" id="MobiDB-lite"/>
    </source>
</evidence>
<feature type="compositionally biased region" description="Basic and acidic residues" evidence="1">
    <location>
        <begin position="1"/>
        <end position="29"/>
    </location>
</feature>
<dbReference type="KEGG" id="bcw:Q7M_1374"/>
<dbReference type="PATRIC" id="fig|1155096.3.peg.1364"/>
<dbReference type="HOGENOM" id="CLU_220213_0_0_12"/>
<organism evidence="2 3">
    <name type="scientific">Borrelia crocidurae (strain Achema)</name>
    <dbReference type="NCBI Taxonomy" id="1155096"/>
    <lineage>
        <taxon>Bacteria</taxon>
        <taxon>Pseudomonadati</taxon>
        <taxon>Spirochaetota</taxon>
        <taxon>Spirochaetia</taxon>
        <taxon>Spirochaetales</taxon>
        <taxon>Borreliaceae</taxon>
        <taxon>Borrelia</taxon>
    </lineage>
</organism>
<geneLocation type="plasmid" evidence="3">
    <name>unnamed28</name>
</geneLocation>